<dbReference type="CDD" id="cd06261">
    <property type="entry name" value="TM_PBP2"/>
    <property type="match status" value="1"/>
</dbReference>
<dbReference type="InterPro" id="IPR035906">
    <property type="entry name" value="MetI-like_sf"/>
</dbReference>
<dbReference type="SUPFAM" id="SSF161098">
    <property type="entry name" value="MetI-like"/>
    <property type="match status" value="1"/>
</dbReference>
<dbReference type="InterPro" id="IPR000515">
    <property type="entry name" value="MetI-like"/>
</dbReference>
<keyword evidence="11" id="KW-1185">Reference proteome</keyword>
<dbReference type="GO" id="GO:0005886">
    <property type="term" value="C:plasma membrane"/>
    <property type="evidence" value="ECO:0007669"/>
    <property type="project" value="UniProtKB-SubCell"/>
</dbReference>
<evidence type="ECO:0000256" key="3">
    <source>
        <dbReference type="ARBA" id="ARBA00022448"/>
    </source>
</evidence>
<evidence type="ECO:0000256" key="1">
    <source>
        <dbReference type="ARBA" id="ARBA00004651"/>
    </source>
</evidence>
<dbReference type="Pfam" id="PF00528">
    <property type="entry name" value="BPD_transp_1"/>
    <property type="match status" value="1"/>
</dbReference>
<dbReference type="EMBL" id="CP041730">
    <property type="protein sequence ID" value="QDQ27768.1"/>
    <property type="molecule type" value="Genomic_DNA"/>
</dbReference>
<comment type="similarity">
    <text evidence="2">Belongs to the binding-protein-dependent transport system permease family. CysTW subfamily.</text>
</comment>
<dbReference type="RefSeq" id="WP_144279156.1">
    <property type="nucleotide sequence ID" value="NZ_CP041730.1"/>
</dbReference>
<dbReference type="PANTHER" id="PTHR42929">
    <property type="entry name" value="INNER MEMBRANE ABC TRANSPORTER PERMEASE PROTEIN YDCU-RELATED-RELATED"/>
    <property type="match status" value="1"/>
</dbReference>
<evidence type="ECO:0000313" key="11">
    <source>
        <dbReference type="Proteomes" id="UP000317550"/>
    </source>
</evidence>
<evidence type="ECO:0000313" key="10">
    <source>
        <dbReference type="EMBL" id="QDQ27768.1"/>
    </source>
</evidence>
<evidence type="ECO:0000256" key="8">
    <source>
        <dbReference type="RuleBase" id="RU363032"/>
    </source>
</evidence>
<dbReference type="OrthoDB" id="9808619at2"/>
<dbReference type="KEGG" id="cari:FNU76_16225"/>
<feature type="domain" description="ABC transmembrane type-1" evidence="9">
    <location>
        <begin position="98"/>
        <end position="304"/>
    </location>
</feature>
<evidence type="ECO:0000256" key="2">
    <source>
        <dbReference type="ARBA" id="ARBA00007069"/>
    </source>
</evidence>
<keyword evidence="3 8" id="KW-0813">Transport</keyword>
<organism evidence="10 11">
    <name type="scientific">Chitinimonas arctica</name>
    <dbReference type="NCBI Taxonomy" id="2594795"/>
    <lineage>
        <taxon>Bacteria</taxon>
        <taxon>Pseudomonadati</taxon>
        <taxon>Pseudomonadota</taxon>
        <taxon>Betaproteobacteria</taxon>
        <taxon>Neisseriales</taxon>
        <taxon>Chitinibacteraceae</taxon>
        <taxon>Chitinimonas</taxon>
    </lineage>
</organism>
<evidence type="ECO:0000256" key="5">
    <source>
        <dbReference type="ARBA" id="ARBA00022692"/>
    </source>
</evidence>
<comment type="subcellular location">
    <subcellularLocation>
        <location evidence="1 8">Cell membrane</location>
        <topology evidence="1 8">Multi-pass membrane protein</topology>
    </subcellularLocation>
</comment>
<feature type="transmembrane region" description="Helical" evidence="8">
    <location>
        <begin position="180"/>
        <end position="204"/>
    </location>
</feature>
<dbReference type="Proteomes" id="UP000317550">
    <property type="component" value="Chromosome"/>
</dbReference>
<evidence type="ECO:0000256" key="6">
    <source>
        <dbReference type="ARBA" id="ARBA00022989"/>
    </source>
</evidence>
<accession>A0A516SIA6</accession>
<dbReference type="AlphaFoldDB" id="A0A516SIA6"/>
<keyword evidence="4" id="KW-1003">Cell membrane</keyword>
<reference evidence="11" key="1">
    <citation type="submission" date="2019-07" db="EMBL/GenBank/DDBJ databases">
        <title>Chitinimonas sp. nov., isolated from Ny-Alesund, arctica soil.</title>
        <authorList>
            <person name="Xu Q."/>
            <person name="Peng F."/>
        </authorList>
    </citation>
    <scope>NUCLEOTIDE SEQUENCE [LARGE SCALE GENOMIC DNA]</scope>
    <source>
        <strain evidence="11">R3-44</strain>
    </source>
</reference>
<protein>
    <submittedName>
        <fullName evidence="10">ABC transporter permease subunit</fullName>
    </submittedName>
</protein>
<gene>
    <name evidence="10" type="ORF">FNU76_16225</name>
</gene>
<evidence type="ECO:0000256" key="7">
    <source>
        <dbReference type="ARBA" id="ARBA00023136"/>
    </source>
</evidence>
<dbReference type="GO" id="GO:0055085">
    <property type="term" value="P:transmembrane transport"/>
    <property type="evidence" value="ECO:0007669"/>
    <property type="project" value="InterPro"/>
</dbReference>
<feature type="transmembrane region" description="Helical" evidence="8">
    <location>
        <begin position="101"/>
        <end position="121"/>
    </location>
</feature>
<feature type="transmembrane region" description="Helical" evidence="8">
    <location>
        <begin position="240"/>
        <end position="263"/>
    </location>
</feature>
<feature type="transmembrane region" description="Helical" evidence="8">
    <location>
        <begin position="21"/>
        <end position="40"/>
    </location>
</feature>
<evidence type="ECO:0000259" key="9">
    <source>
        <dbReference type="PROSITE" id="PS50928"/>
    </source>
</evidence>
<proteinExistence type="inferred from homology"/>
<keyword evidence="7 8" id="KW-0472">Membrane</keyword>
<keyword evidence="5 8" id="KW-0812">Transmembrane</keyword>
<feature type="transmembrane region" description="Helical" evidence="8">
    <location>
        <begin position="283"/>
        <end position="304"/>
    </location>
</feature>
<sequence length="315" mass="35488">MKALLRRWLPGGRSGVIAIPYVWLLFFFVLPFFFVLKISFAEPDIAQPPYSPLLKQEENKTVVTLDTTKYKTISGEVEAFFELPWNEAKEASQYVVAYWNALKLAFFTMLFTLLIGYPLAYNIARSSEATRNTLLMLVMIPFWTSFLLRVYAWIGILKDNGVINNLLLGMGLISEPIPMLYSPFSVLLGMVYNYLPFMILPLYAHLVKLDGRLFEAAADLGAKPWTTFFQITLPLSKAGIIAGCMMVFIPAVGEYVIPALLGGGDVVFIGNKLMDDFGANLDWPQASAVAVIMLILLSGPIIWFHRFEQKMQEPE</sequence>
<dbReference type="PANTHER" id="PTHR42929:SF3">
    <property type="entry name" value="PUTRESCINE TRANSPORT SYSTEM PERMEASE PROTEIN POTH"/>
    <property type="match status" value="1"/>
</dbReference>
<dbReference type="Gene3D" id="1.10.3720.10">
    <property type="entry name" value="MetI-like"/>
    <property type="match status" value="1"/>
</dbReference>
<keyword evidence="6 8" id="KW-1133">Transmembrane helix</keyword>
<feature type="transmembrane region" description="Helical" evidence="8">
    <location>
        <begin position="133"/>
        <end position="154"/>
    </location>
</feature>
<name>A0A516SIA6_9NEIS</name>
<dbReference type="PROSITE" id="PS50928">
    <property type="entry name" value="ABC_TM1"/>
    <property type="match status" value="1"/>
</dbReference>
<evidence type="ECO:0000256" key="4">
    <source>
        <dbReference type="ARBA" id="ARBA00022475"/>
    </source>
</evidence>